<reference evidence="2 3" key="1">
    <citation type="submission" date="2019-12" db="EMBL/GenBank/DDBJ databases">
        <authorList>
            <person name="Kim Y.S."/>
        </authorList>
    </citation>
    <scope>NUCLEOTIDE SEQUENCE [LARGE SCALE GENOMIC DNA]</scope>
    <source>
        <strain evidence="2 3">MMS17-SY077</strain>
    </source>
</reference>
<dbReference type="SUPFAM" id="SSF52499">
    <property type="entry name" value="Isochorismatase-like hydrolases"/>
    <property type="match status" value="1"/>
</dbReference>
<feature type="domain" description="Isochorismatase-like" evidence="1">
    <location>
        <begin position="11"/>
        <end position="67"/>
    </location>
</feature>
<comment type="caution">
    <text evidence="2">The sequence shown here is derived from an EMBL/GenBank/DDBJ whole genome shotgun (WGS) entry which is preliminary data.</text>
</comment>
<dbReference type="InterPro" id="IPR000868">
    <property type="entry name" value="Isochorismatase-like_dom"/>
</dbReference>
<dbReference type="Proteomes" id="UP000438182">
    <property type="component" value="Unassembled WGS sequence"/>
</dbReference>
<proteinExistence type="predicted"/>
<organism evidence="2 3">
    <name type="scientific">Agromyces seonyuensis</name>
    <dbReference type="NCBI Taxonomy" id="2662446"/>
    <lineage>
        <taxon>Bacteria</taxon>
        <taxon>Bacillati</taxon>
        <taxon>Actinomycetota</taxon>
        <taxon>Actinomycetes</taxon>
        <taxon>Micrococcales</taxon>
        <taxon>Microbacteriaceae</taxon>
        <taxon>Agromyces</taxon>
    </lineage>
</organism>
<gene>
    <name evidence="2" type="ORF">GB864_09960</name>
</gene>
<dbReference type="RefSeq" id="WP_160424595.1">
    <property type="nucleotide sequence ID" value="NZ_WSTA01000040.1"/>
</dbReference>
<protein>
    <submittedName>
        <fullName evidence="2">Isochorismatase family protein</fullName>
    </submittedName>
</protein>
<sequence length="91" mass="9201">MPITPLDARPALVVIDLQNGITSFPAAHDADAVVANAARLADAFRARALPVVLVTAVGRAPGRTERSLAQAAALAAGPGGHTSGAQALRQR</sequence>
<evidence type="ECO:0000313" key="2">
    <source>
        <dbReference type="EMBL" id="MWB98870.1"/>
    </source>
</evidence>
<evidence type="ECO:0000259" key="1">
    <source>
        <dbReference type="Pfam" id="PF00857"/>
    </source>
</evidence>
<feature type="non-terminal residue" evidence="2">
    <location>
        <position position="91"/>
    </location>
</feature>
<dbReference type="EMBL" id="WSTA01000040">
    <property type="protein sequence ID" value="MWB98870.1"/>
    <property type="molecule type" value="Genomic_DNA"/>
</dbReference>
<evidence type="ECO:0000313" key="3">
    <source>
        <dbReference type="Proteomes" id="UP000438182"/>
    </source>
</evidence>
<dbReference type="AlphaFoldDB" id="A0A6I4NX40"/>
<dbReference type="Pfam" id="PF00857">
    <property type="entry name" value="Isochorismatase"/>
    <property type="match status" value="1"/>
</dbReference>
<keyword evidence="3" id="KW-1185">Reference proteome</keyword>
<dbReference type="Gene3D" id="3.40.50.850">
    <property type="entry name" value="Isochorismatase-like"/>
    <property type="match status" value="1"/>
</dbReference>
<dbReference type="InterPro" id="IPR036380">
    <property type="entry name" value="Isochorismatase-like_sf"/>
</dbReference>
<accession>A0A6I4NX40</accession>
<name>A0A6I4NX40_9MICO</name>